<reference evidence="1" key="1">
    <citation type="submission" date="2014-09" db="EMBL/GenBank/DDBJ databases">
        <authorList>
            <person name="Magalhaes I.L.F."/>
            <person name="Oliveira U."/>
            <person name="Santos F.R."/>
            <person name="Vidigal T.H.D.A."/>
            <person name="Brescovit A.D."/>
            <person name="Santos A.J."/>
        </authorList>
    </citation>
    <scope>NUCLEOTIDE SEQUENCE</scope>
    <source>
        <tissue evidence="1">Shoot tissue taken approximately 20 cm above the soil surface</tissue>
    </source>
</reference>
<reference evidence="1" key="2">
    <citation type="journal article" date="2015" name="Data Brief">
        <title>Shoot transcriptome of the giant reed, Arundo donax.</title>
        <authorList>
            <person name="Barrero R.A."/>
            <person name="Guerrero F.D."/>
            <person name="Moolhuijzen P."/>
            <person name="Goolsby J.A."/>
            <person name="Tidwell J."/>
            <person name="Bellgard S.E."/>
            <person name="Bellgard M.I."/>
        </authorList>
    </citation>
    <scope>NUCLEOTIDE SEQUENCE</scope>
    <source>
        <tissue evidence="1">Shoot tissue taken approximately 20 cm above the soil surface</tissue>
    </source>
</reference>
<dbReference type="AlphaFoldDB" id="A0A0A9AKF7"/>
<proteinExistence type="predicted"/>
<accession>A0A0A9AKF7</accession>
<name>A0A0A9AKF7_ARUDO</name>
<evidence type="ECO:0000313" key="1">
    <source>
        <dbReference type="EMBL" id="JAD51601.1"/>
    </source>
</evidence>
<protein>
    <submittedName>
        <fullName evidence="1">Uncharacterized protein</fullName>
    </submittedName>
</protein>
<sequence length="53" mass="6419">MVILGIWPSLIFRPLVIFFKKKPRVTQIFGVEQFPAKEINLYLVRYMHIQRRS</sequence>
<dbReference type="EMBL" id="GBRH01246294">
    <property type="protein sequence ID" value="JAD51601.1"/>
    <property type="molecule type" value="Transcribed_RNA"/>
</dbReference>
<organism evidence="1">
    <name type="scientific">Arundo donax</name>
    <name type="common">Giant reed</name>
    <name type="synonym">Donax arundinaceus</name>
    <dbReference type="NCBI Taxonomy" id="35708"/>
    <lineage>
        <taxon>Eukaryota</taxon>
        <taxon>Viridiplantae</taxon>
        <taxon>Streptophyta</taxon>
        <taxon>Embryophyta</taxon>
        <taxon>Tracheophyta</taxon>
        <taxon>Spermatophyta</taxon>
        <taxon>Magnoliopsida</taxon>
        <taxon>Liliopsida</taxon>
        <taxon>Poales</taxon>
        <taxon>Poaceae</taxon>
        <taxon>PACMAD clade</taxon>
        <taxon>Arundinoideae</taxon>
        <taxon>Arundineae</taxon>
        <taxon>Arundo</taxon>
    </lineage>
</organism>